<name>A0ABM5V6V3_9BURK</name>
<gene>
    <name evidence="2" type="ORF">F506_15355</name>
</gene>
<organism evidence="2 3">
    <name type="scientific">Herbaspirillum hiltneri N3</name>
    <dbReference type="NCBI Taxonomy" id="1262470"/>
    <lineage>
        <taxon>Bacteria</taxon>
        <taxon>Pseudomonadati</taxon>
        <taxon>Pseudomonadota</taxon>
        <taxon>Betaproteobacteria</taxon>
        <taxon>Burkholderiales</taxon>
        <taxon>Oxalobacteraceae</taxon>
        <taxon>Herbaspirillum</taxon>
    </lineage>
</organism>
<proteinExistence type="predicted"/>
<feature type="compositionally biased region" description="Pro residues" evidence="1">
    <location>
        <begin position="39"/>
        <end position="63"/>
    </location>
</feature>
<dbReference type="EMBL" id="CP011409">
    <property type="protein sequence ID" value="AKZ65414.1"/>
    <property type="molecule type" value="Genomic_DNA"/>
</dbReference>
<dbReference type="Proteomes" id="UP000063429">
    <property type="component" value="Chromosome"/>
</dbReference>
<evidence type="ECO:0000256" key="1">
    <source>
        <dbReference type="SAM" id="MobiDB-lite"/>
    </source>
</evidence>
<protein>
    <submittedName>
        <fullName evidence="2">Uncharacterized protein</fullName>
    </submittedName>
</protein>
<evidence type="ECO:0000313" key="2">
    <source>
        <dbReference type="EMBL" id="AKZ65414.1"/>
    </source>
</evidence>
<feature type="region of interest" description="Disordered" evidence="1">
    <location>
        <begin position="23"/>
        <end position="99"/>
    </location>
</feature>
<accession>A0ABM5V6V3</accession>
<feature type="compositionally biased region" description="Low complexity" evidence="1">
    <location>
        <begin position="64"/>
        <end position="83"/>
    </location>
</feature>
<reference evidence="3" key="1">
    <citation type="journal article" date="2015" name="Genome Announc.">
        <title>Complete Genome Sequence of Herbaspirillum hiltneri N3 (DSM 17495), Isolated from Surface-Sterilized Wheat Roots.</title>
        <authorList>
            <person name="Guizelini D."/>
            <person name="Saizaki P.M."/>
            <person name="Coimbra N.A."/>
            <person name="Weiss V.A."/>
            <person name="Faoro H."/>
            <person name="Sfeir M.Z."/>
            <person name="Baura V.A."/>
            <person name="Monteiro R.A."/>
            <person name="Chubatsu L.S."/>
            <person name="Souza E.M."/>
            <person name="Cruz L.M."/>
            <person name="Pedrosa F.O."/>
            <person name="Raittz R.T."/>
            <person name="Marchaukoski J.N."/>
            <person name="Steffens M.B."/>
        </authorList>
    </citation>
    <scope>NUCLEOTIDE SEQUENCE [LARGE SCALE GENOMIC DNA]</scope>
    <source>
        <strain evidence="3">N3</strain>
    </source>
</reference>
<keyword evidence="3" id="KW-1185">Reference proteome</keyword>
<evidence type="ECO:0000313" key="3">
    <source>
        <dbReference type="Proteomes" id="UP000063429"/>
    </source>
</evidence>
<sequence length="249" mass="27140">MSVLIHVVLFFVLRPSLQKIETQASSSHEPLEVTFVQSPPKPVAKQPDPPQPKARPVKKPTPQPKQVARAKPSPAAPSRQAPPVSDSPTAITQAPPEMDMSTMLNAARERRRSAEDSAARENAAARAAEQGPSANEIAQANIDFQARKANGATNGVFEIVSKGPRVAQYVFRGWTTDARRSKRQTITVDAGLNGDVEKAIIDSMIALIRQYYSGDFNWDSQRLGRVVSLSARPADTAGLQAFLLREFFS</sequence>